<protein>
    <submittedName>
        <fullName evidence="2">Unannotated protein</fullName>
    </submittedName>
</protein>
<accession>A0A6J7P7P7</accession>
<dbReference type="EMBL" id="CAFBOG010000317">
    <property type="protein sequence ID" value="CAB5001357.1"/>
    <property type="molecule type" value="Genomic_DNA"/>
</dbReference>
<dbReference type="EMBL" id="CAFAAQ010000137">
    <property type="protein sequence ID" value="CAB4814539.1"/>
    <property type="molecule type" value="Genomic_DNA"/>
</dbReference>
<evidence type="ECO:0000313" key="2">
    <source>
        <dbReference type="EMBL" id="CAB5001357.1"/>
    </source>
</evidence>
<name>A0A6J7P7P7_9ZZZZ</name>
<sequence length="55" mass="5411">MVEPTALNQPSAADFTTPILATGTSASAPGDSKSSGEVTVASLCTTRASVGELTL</sequence>
<reference evidence="2" key="1">
    <citation type="submission" date="2020-05" db="EMBL/GenBank/DDBJ databases">
        <authorList>
            <person name="Chiriac C."/>
            <person name="Salcher M."/>
            <person name="Ghai R."/>
            <person name="Kavagutti S V."/>
        </authorList>
    </citation>
    <scope>NUCLEOTIDE SEQUENCE</scope>
</reference>
<dbReference type="AlphaFoldDB" id="A0A6J7P7P7"/>
<evidence type="ECO:0000313" key="1">
    <source>
        <dbReference type="EMBL" id="CAB4814539.1"/>
    </source>
</evidence>
<organism evidence="2">
    <name type="scientific">freshwater metagenome</name>
    <dbReference type="NCBI Taxonomy" id="449393"/>
    <lineage>
        <taxon>unclassified sequences</taxon>
        <taxon>metagenomes</taxon>
        <taxon>ecological metagenomes</taxon>
    </lineage>
</organism>
<gene>
    <name evidence="1" type="ORF">UFOPK3046_01361</name>
    <name evidence="2" type="ORF">UFOPK3914_02163</name>
</gene>
<proteinExistence type="predicted"/>